<dbReference type="AlphaFoldDB" id="A0A256GDA5"/>
<evidence type="ECO:0000256" key="1">
    <source>
        <dbReference type="SAM" id="MobiDB-lite"/>
    </source>
</evidence>
<protein>
    <submittedName>
        <fullName evidence="3">Uncharacterized protein</fullName>
    </submittedName>
</protein>
<feature type="compositionally biased region" description="Polar residues" evidence="1">
    <location>
        <begin position="40"/>
        <end position="52"/>
    </location>
</feature>
<keyword evidence="2" id="KW-0812">Transmembrane</keyword>
<accession>A0A256GDA5</accession>
<keyword evidence="2" id="KW-1133">Transmembrane helix</keyword>
<evidence type="ECO:0000256" key="2">
    <source>
        <dbReference type="SAM" id="Phobius"/>
    </source>
</evidence>
<dbReference type="Proteomes" id="UP000216188">
    <property type="component" value="Unassembled WGS sequence"/>
</dbReference>
<organism evidence="3 4">
    <name type="scientific">Brucella pseudogrignonensis</name>
    <dbReference type="NCBI Taxonomy" id="419475"/>
    <lineage>
        <taxon>Bacteria</taxon>
        <taxon>Pseudomonadati</taxon>
        <taxon>Pseudomonadota</taxon>
        <taxon>Alphaproteobacteria</taxon>
        <taxon>Hyphomicrobiales</taxon>
        <taxon>Brucellaceae</taxon>
        <taxon>Brucella/Ochrobactrum group</taxon>
        <taxon>Brucella</taxon>
    </lineage>
</organism>
<keyword evidence="4" id="KW-1185">Reference proteome</keyword>
<comment type="caution">
    <text evidence="3">The sequence shown here is derived from an EMBL/GenBank/DDBJ whole genome shotgun (WGS) entry which is preliminary data.</text>
</comment>
<dbReference type="EMBL" id="NNRM01000022">
    <property type="protein sequence ID" value="OYR25124.1"/>
    <property type="molecule type" value="Genomic_DNA"/>
</dbReference>
<gene>
    <name evidence="3" type="ORF">CEV34_3056</name>
</gene>
<evidence type="ECO:0000313" key="4">
    <source>
        <dbReference type="Proteomes" id="UP000216188"/>
    </source>
</evidence>
<proteinExistence type="predicted"/>
<feature type="region of interest" description="Disordered" evidence="1">
    <location>
        <begin position="30"/>
        <end position="52"/>
    </location>
</feature>
<reference evidence="3 4" key="1">
    <citation type="submission" date="2017-07" db="EMBL/GenBank/DDBJ databases">
        <title>Phylogenetic study on the rhizospheric bacterium Ochrobactrum sp. A44.</title>
        <authorList>
            <person name="Krzyzanowska D.M."/>
            <person name="Ossowicki A."/>
            <person name="Rajewska M."/>
            <person name="Maciag T."/>
            <person name="Kaczynski Z."/>
            <person name="Czerwicka M."/>
            <person name="Jafra S."/>
        </authorList>
    </citation>
    <scope>NUCLEOTIDE SEQUENCE [LARGE SCALE GENOMIC DNA]</scope>
    <source>
        <strain evidence="3 4">CCUG 30717</strain>
    </source>
</reference>
<evidence type="ECO:0000313" key="3">
    <source>
        <dbReference type="EMBL" id="OYR25124.1"/>
    </source>
</evidence>
<keyword evidence="2" id="KW-0472">Membrane</keyword>
<feature type="transmembrane region" description="Helical" evidence="2">
    <location>
        <begin position="12"/>
        <end position="30"/>
    </location>
</feature>
<sequence>MKRRRKPPFCFAIKWNLILIGTLTGTSFLQRNDGDRGQSLALSSRASQGFED</sequence>
<name>A0A256GDA5_9HYPH</name>